<dbReference type="Pfam" id="PF25023">
    <property type="entry name" value="TEN_YD-shell"/>
    <property type="match status" value="2"/>
</dbReference>
<proteinExistence type="predicted"/>
<evidence type="ECO:0000313" key="5">
    <source>
        <dbReference type="EMBL" id="MBO0515986.1"/>
    </source>
</evidence>
<feature type="domain" description="Teneurin-like YD-shell" evidence="4">
    <location>
        <begin position="439"/>
        <end position="611"/>
    </location>
</feature>
<dbReference type="Pfam" id="PF05593">
    <property type="entry name" value="RHS_repeat"/>
    <property type="match status" value="2"/>
</dbReference>
<dbReference type="InterPro" id="IPR056823">
    <property type="entry name" value="TEN-like_YD-shell"/>
</dbReference>
<dbReference type="InterPro" id="IPR022385">
    <property type="entry name" value="Rhs_assc_core"/>
</dbReference>
<evidence type="ECO:0000259" key="3">
    <source>
        <dbReference type="Pfam" id="PF20148"/>
    </source>
</evidence>
<protein>
    <submittedName>
        <fullName evidence="5">RHS repeat-associated core domain-containing protein</fullName>
    </submittedName>
</protein>
<dbReference type="InterPro" id="IPR050708">
    <property type="entry name" value="T6SS_VgrG/RHS"/>
</dbReference>
<evidence type="ECO:0000313" key="6">
    <source>
        <dbReference type="Proteomes" id="UP000664167"/>
    </source>
</evidence>
<keyword evidence="1" id="KW-0677">Repeat</keyword>
<dbReference type="PANTHER" id="PTHR32305">
    <property type="match status" value="1"/>
</dbReference>
<evidence type="ECO:0000259" key="4">
    <source>
        <dbReference type="Pfam" id="PF25023"/>
    </source>
</evidence>
<feature type="compositionally biased region" description="Low complexity" evidence="2">
    <location>
        <begin position="831"/>
        <end position="849"/>
    </location>
</feature>
<feature type="domain" description="DUF6531" evidence="3">
    <location>
        <begin position="2"/>
        <end position="72"/>
    </location>
</feature>
<dbReference type="PANTHER" id="PTHR32305:SF15">
    <property type="entry name" value="PROTEIN RHSA-RELATED"/>
    <property type="match status" value="1"/>
</dbReference>
<feature type="region of interest" description="Disordered" evidence="2">
    <location>
        <begin position="831"/>
        <end position="854"/>
    </location>
</feature>
<evidence type="ECO:0000256" key="1">
    <source>
        <dbReference type="ARBA" id="ARBA00022737"/>
    </source>
</evidence>
<name>A0A939JH87_9ACTN</name>
<dbReference type="Pfam" id="PF20148">
    <property type="entry name" value="DUF6531"/>
    <property type="match status" value="1"/>
</dbReference>
<comment type="caution">
    <text evidence="5">The sequence shown here is derived from an EMBL/GenBank/DDBJ whole genome shotgun (WGS) entry which is preliminary data.</text>
</comment>
<feature type="domain" description="Teneurin-like YD-shell" evidence="4">
    <location>
        <begin position="789"/>
        <end position="883"/>
    </location>
</feature>
<dbReference type="InterPro" id="IPR045351">
    <property type="entry name" value="DUF6531"/>
</dbReference>
<dbReference type="Gene3D" id="2.180.10.10">
    <property type="entry name" value="RHS repeat-associated core"/>
    <property type="match status" value="2"/>
</dbReference>
<dbReference type="InterPro" id="IPR006530">
    <property type="entry name" value="YD"/>
</dbReference>
<organism evidence="5 6">
    <name type="scientific">Streptomyces beijiangensis</name>
    <dbReference type="NCBI Taxonomy" id="163361"/>
    <lineage>
        <taxon>Bacteria</taxon>
        <taxon>Bacillati</taxon>
        <taxon>Actinomycetota</taxon>
        <taxon>Actinomycetes</taxon>
        <taxon>Kitasatosporales</taxon>
        <taxon>Streptomycetaceae</taxon>
        <taxon>Streptomyces</taxon>
    </lineage>
</organism>
<gene>
    <name evidence="5" type="ORF">J0695_30055</name>
</gene>
<dbReference type="NCBIfam" id="TIGR01643">
    <property type="entry name" value="YD_repeat_2x"/>
    <property type="match status" value="5"/>
</dbReference>
<keyword evidence="6" id="KW-1185">Reference proteome</keyword>
<reference evidence="5" key="1">
    <citation type="submission" date="2021-03" db="EMBL/GenBank/DDBJ databases">
        <title>Streptomyces poriferae sp. nov., a novel marine sponge-derived Actinobacteria species with anti-MRSA activity.</title>
        <authorList>
            <person name="Sandoval-Powers M."/>
            <person name="Kralova S."/>
            <person name="Nguyen G.-S."/>
            <person name="Fawwal D."/>
            <person name="Degnes K."/>
            <person name="Klinkenberg G."/>
            <person name="Sletta H."/>
            <person name="Wentzel A."/>
            <person name="Liles M.R."/>
        </authorList>
    </citation>
    <scope>NUCLEOTIDE SEQUENCE</scope>
    <source>
        <strain evidence="5">DSM 41794</strain>
    </source>
</reference>
<evidence type="ECO:0000256" key="2">
    <source>
        <dbReference type="SAM" id="MobiDB-lite"/>
    </source>
</evidence>
<dbReference type="NCBIfam" id="TIGR03696">
    <property type="entry name" value="Rhs_assc_core"/>
    <property type="match status" value="1"/>
</dbReference>
<dbReference type="InterPro" id="IPR031325">
    <property type="entry name" value="RHS_repeat"/>
</dbReference>
<sequence>MDYSTGNLLVAATDFDTAGVAGNLTWTRTYNSLDAPWGAVSHAWWLGYERYLDTEPTASVDLYDKSGARVSFKKNTDGTFTTPTGYSLDLKKNADGTYTLTDRKSGSKDTYDEYGNLTRIADRNGNHQTVERDRDAENAVTGIKVTDDASGRSITLERQDAAHWSAQDSSGRTVGYHLDGEGRIDQTTDAEGNGTKYNWDADGRLEKITTSEGRAILFGYDGQNRVTSYKQFAEEGGSGGGEPTWTLAYSATTPTAAGTTRATDPLEKTTTYDHNADGEVTKVIDPLTHSRAKTYTRHLTQTAIDALGVGTTSGNVTTYGWDSRNNPTSAKLPSGALASITPWLTKAGMDVPGTFTTPDNTKSTYGYDAVGNTTSVAVAGTGGGTTSSTYNPATPTCGGFVGQRCTVKDARGKVTQFTYDDQGNLTKSAPPAPQIATTATYDGLGRPKTVTDGRGVTSTYSYDNLDQVRKVTTGALTVTYTYDLDGNLTARTDQSGTVTHAYDGLGRETVRTLQDDSQSVLTYTADGNVDAYQDPAGTTDYTWDDADRLTALKAPDGQSTTYGYDNNDGRTRTTYPGNTIQNVTLDADGKPKTIKATSPQGTLTDLAYTYTYRPSGATADKNGVKIYTRTDNRDATHRKSTYSYDSTGRLTLAKDTNSTGAASGSWLYCFDAAGNMTSTSTTTTACPGTTAYGYNDPGQLTSKNTSTTGWSYDADGNETAATPAAGTSRTAESWNDFGQLTSLTAGGTAYPVENADTTNTERTRIGDTWFHQTQTGLAAATTGDTDTGFIREPAGTLNSMTRDGKSYYYLTDATGNVMGLVDSTGTRTHTYTYTPAGQPRTTTEQTPQPNRYTGAYLDPTGLYKMGARYYDPNLARFTTPDPSGQETNPYLYAEGDPVNRIDPNGLFSVGAFLGGVGIAVVAVGSGIATVAAAPACVTIIGCAPAIVAGGTTIASVGASYEFFTKAF</sequence>
<accession>A0A939JH87</accession>
<dbReference type="AlphaFoldDB" id="A0A939JH87"/>
<dbReference type="Proteomes" id="UP000664167">
    <property type="component" value="Unassembled WGS sequence"/>
</dbReference>
<dbReference type="EMBL" id="JAFLRJ010000343">
    <property type="protein sequence ID" value="MBO0515986.1"/>
    <property type="molecule type" value="Genomic_DNA"/>
</dbReference>